<evidence type="ECO:0000313" key="3">
    <source>
        <dbReference type="EMBL" id="CAK9440337.1"/>
    </source>
</evidence>
<accession>A0ABP0ZPX9</accession>
<feature type="region of interest" description="Disordered" evidence="1">
    <location>
        <begin position="313"/>
        <end position="337"/>
    </location>
</feature>
<evidence type="ECO:0000256" key="1">
    <source>
        <dbReference type="SAM" id="MobiDB-lite"/>
    </source>
</evidence>
<gene>
    <name evidence="3" type="ORF">LODBEIA_P44370</name>
</gene>
<keyword evidence="4" id="KW-1185">Reference proteome</keyword>
<keyword evidence="2" id="KW-0472">Membrane</keyword>
<name>A0ABP0ZPX9_9ASCO</name>
<reference evidence="3 4" key="1">
    <citation type="submission" date="2024-03" db="EMBL/GenBank/DDBJ databases">
        <authorList>
            <person name="Brejova B."/>
        </authorList>
    </citation>
    <scope>NUCLEOTIDE SEQUENCE [LARGE SCALE GENOMIC DNA]</scope>
    <source>
        <strain evidence="3 4">CBS 14171</strain>
    </source>
</reference>
<dbReference type="EMBL" id="OZ022409">
    <property type="protein sequence ID" value="CAK9440337.1"/>
    <property type="molecule type" value="Genomic_DNA"/>
</dbReference>
<dbReference type="Proteomes" id="UP001497383">
    <property type="component" value="Chromosome 5"/>
</dbReference>
<feature type="compositionally biased region" description="Basic and acidic residues" evidence="1">
    <location>
        <begin position="315"/>
        <end position="326"/>
    </location>
</feature>
<evidence type="ECO:0008006" key="5">
    <source>
        <dbReference type="Google" id="ProtNLM"/>
    </source>
</evidence>
<dbReference type="RefSeq" id="XP_066831375.1">
    <property type="nucleotide sequence ID" value="XM_066974658.1"/>
</dbReference>
<sequence>MKYFSNEAAINFFQKSSRWLTDSTRQPTTPKLRIVFAFRNVVVWLFLINLINYRFLYITLFFGEADVVQTLAKPRNNENDAVTAAGEVSGKLEDILINIYMRNERVYLENINVTTITVKPYFELTSGSVQSNLEEGFFIGDLFQNSTGAKVHTSIQVDLPWRFPAFHVGANKAILNGFLTAHLERLYSDSMNATHVVAQVTSSFHHLLVARFGIFIVSFIIIGLNAALFSCQNQLLWHYVVLISLYAVNLTNVSLLLVVIITRLTINSTKDYVLSLLLLELVSALAFNVVFFNLHQTIMETCLLVTPSESSSVYSDRDRMEGKQDADYQPSTSDGISGRTATKNLAAVAGAKQFGTLQVETIYDKTERRCATAPIKSSTDSSYLSGKLTSTYLQKM</sequence>
<keyword evidence="2" id="KW-0812">Transmembrane</keyword>
<feature type="transmembrane region" description="Helical" evidence="2">
    <location>
        <begin position="208"/>
        <end position="230"/>
    </location>
</feature>
<proteinExistence type="predicted"/>
<feature type="transmembrane region" description="Helical" evidence="2">
    <location>
        <begin position="236"/>
        <end position="260"/>
    </location>
</feature>
<organism evidence="3 4">
    <name type="scientific">Lodderomyces beijingensis</name>
    <dbReference type="NCBI Taxonomy" id="1775926"/>
    <lineage>
        <taxon>Eukaryota</taxon>
        <taxon>Fungi</taxon>
        <taxon>Dikarya</taxon>
        <taxon>Ascomycota</taxon>
        <taxon>Saccharomycotina</taxon>
        <taxon>Pichiomycetes</taxon>
        <taxon>Debaryomycetaceae</taxon>
        <taxon>Candida/Lodderomyces clade</taxon>
        <taxon>Lodderomyces</taxon>
    </lineage>
</organism>
<feature type="transmembrane region" description="Helical" evidence="2">
    <location>
        <begin position="272"/>
        <end position="294"/>
    </location>
</feature>
<evidence type="ECO:0000256" key="2">
    <source>
        <dbReference type="SAM" id="Phobius"/>
    </source>
</evidence>
<evidence type="ECO:0000313" key="4">
    <source>
        <dbReference type="Proteomes" id="UP001497383"/>
    </source>
</evidence>
<dbReference type="GeneID" id="92209633"/>
<keyword evidence="2" id="KW-1133">Transmembrane helix</keyword>
<protein>
    <recommendedName>
        <fullName evidence="5">DUF3533 domain-containing protein</fullName>
    </recommendedName>
</protein>